<evidence type="ECO:0000256" key="7">
    <source>
        <dbReference type="ARBA" id="ARBA00022990"/>
    </source>
</evidence>
<evidence type="ECO:0000256" key="15">
    <source>
        <dbReference type="RuleBase" id="RU004019"/>
    </source>
</evidence>
<dbReference type="PROSITE" id="PS50061">
    <property type="entry name" value="ETS_DOMAIN_3"/>
    <property type="match status" value="1"/>
</dbReference>
<dbReference type="InterPro" id="IPR000418">
    <property type="entry name" value="Ets_dom"/>
</dbReference>
<feature type="compositionally biased region" description="Low complexity" evidence="16">
    <location>
        <begin position="195"/>
        <end position="215"/>
    </location>
</feature>
<feature type="compositionally biased region" description="Pro residues" evidence="16">
    <location>
        <begin position="168"/>
        <end position="189"/>
    </location>
</feature>
<evidence type="ECO:0000313" key="19">
    <source>
        <dbReference type="Ensembl" id="ENSABRP00000006043.1"/>
    </source>
</evidence>
<dbReference type="InterPro" id="IPR036390">
    <property type="entry name" value="WH_DNA-bd_sf"/>
</dbReference>
<dbReference type="Gene3D" id="1.10.10.10">
    <property type="entry name" value="Winged helix-like DNA-binding domain superfamily/Winged helix DNA-binding domain"/>
    <property type="match status" value="1"/>
</dbReference>
<dbReference type="CDD" id="cd08535">
    <property type="entry name" value="SAM_PNT-Tel_Yan"/>
    <property type="match status" value="1"/>
</dbReference>
<comment type="function">
    <text evidence="12">Transcriptional repressor; binds to the DNA sequence 5'-CCGGAAGT-3'. Plays a role in hematopoiesis and malignant transformation.</text>
</comment>
<dbReference type="InterPro" id="IPR003118">
    <property type="entry name" value="Pointed_dom"/>
</dbReference>
<keyword evidence="3" id="KW-0678">Repressor</keyword>
<dbReference type="GO" id="GO:0000977">
    <property type="term" value="F:RNA polymerase II transcription regulatory region sequence-specific DNA binding"/>
    <property type="evidence" value="ECO:0007669"/>
    <property type="project" value="UniProtKB-ARBA"/>
</dbReference>
<dbReference type="SUPFAM" id="SSF47769">
    <property type="entry name" value="SAM/Pointed domain"/>
    <property type="match status" value="1"/>
</dbReference>
<evidence type="ECO:0000256" key="6">
    <source>
        <dbReference type="ARBA" id="ARBA00022843"/>
    </source>
</evidence>
<evidence type="ECO:0000256" key="9">
    <source>
        <dbReference type="ARBA" id="ARBA00023125"/>
    </source>
</evidence>
<dbReference type="InterPro" id="IPR046328">
    <property type="entry name" value="ETS_fam"/>
</dbReference>
<reference evidence="19" key="1">
    <citation type="submission" date="2025-08" db="UniProtKB">
        <authorList>
            <consortium name="Ensembl"/>
        </authorList>
    </citation>
    <scope>IDENTIFICATION</scope>
</reference>
<dbReference type="GO" id="GO:0000981">
    <property type="term" value="F:DNA-binding transcription factor activity, RNA polymerase II-specific"/>
    <property type="evidence" value="ECO:0007669"/>
    <property type="project" value="UniProtKB-ARBA"/>
</dbReference>
<evidence type="ECO:0000259" key="17">
    <source>
        <dbReference type="PROSITE" id="PS50061"/>
    </source>
</evidence>
<feature type="domain" description="PNT" evidence="18">
    <location>
        <begin position="298"/>
        <end position="382"/>
    </location>
</feature>
<dbReference type="Proteomes" id="UP000694426">
    <property type="component" value="Unplaced"/>
</dbReference>
<sequence length="595" mass="64226">KHASRTIITHRPTAPGPAGNGPAPSRHRSAGGARAAASPAGTGHGPRPPRSAGQRASAWRRPGRSATPGERPRPGEALRGGGLAGPQLGRAGPAPSAPRRPPPPQAPGAAPASGAPLLPRPPASSAPLGTRRPPPCAGLPRAREPAPKAPRGAGGTLRRPQGPGKAPRSPPTRRPPAPLTASPPRPLPPLRRLEAGPGRLRAPAAAGARGAVRAPRPSPPHRGPARPRSEAVPEGREGKAGTRAAPGPAPRKPPPDLPGAVLREQEKYQARDFFPGKVTVGSSSSVVTASLPPQARHTPISEGEIFRLPGRLRIQPSLWSKDDVIHWLRWAEKEYSLRQTEESKFEMNGKALCILTKDDFRYRAPSSGDVLYELLQYIKTQRRALVCSPLLNSPFQDARITEEGMDCGVEAAPAALSSCLGHTELSSSRSCEEPLNLSHHNSEGSCRADSICSFPTALSAPVDGKIADCRLLWDYVYQLLSDSRYMPYIKWEDKEAKVFRIVNPNGLAQLWGNHKNRMNMTYEKMSRALRHYYKLNIIRKEPGQKLLFSRGRAAGWLLHARLRGDWADCARQREPEQQGVRGRAAAEVGQCRRGW</sequence>
<name>A0A8B9BL46_9AVES</name>
<keyword evidence="11 15" id="KW-0539">Nucleus</keyword>
<gene>
    <name evidence="19" type="primary">ETV7</name>
</gene>
<dbReference type="PROSITE" id="PS51433">
    <property type="entry name" value="PNT"/>
    <property type="match status" value="1"/>
</dbReference>
<evidence type="ECO:0000256" key="12">
    <source>
        <dbReference type="ARBA" id="ARBA00055208"/>
    </source>
</evidence>
<keyword evidence="7" id="KW-0007">Acetylation</keyword>
<feature type="compositionally biased region" description="Low complexity" evidence="16">
    <location>
        <begin position="107"/>
        <end position="117"/>
    </location>
</feature>
<dbReference type="AlphaFoldDB" id="A0A8B9BL46"/>
<proteinExistence type="inferred from homology"/>
<dbReference type="SMART" id="SM00251">
    <property type="entry name" value="SAM_PNT"/>
    <property type="match status" value="1"/>
</dbReference>
<dbReference type="FunFam" id="1.10.150.50:FF:000030">
    <property type="entry name" value="transcription factor ETV6"/>
    <property type="match status" value="1"/>
</dbReference>
<evidence type="ECO:0000256" key="2">
    <source>
        <dbReference type="ARBA" id="ARBA00005562"/>
    </source>
</evidence>
<dbReference type="GeneTree" id="ENSGT00940000162211"/>
<dbReference type="Ensembl" id="ENSABRT00000008702.1">
    <property type="protein sequence ID" value="ENSABRP00000006043.1"/>
    <property type="gene ID" value="ENSABRG00000005606.1"/>
</dbReference>
<dbReference type="GO" id="GO:0005634">
    <property type="term" value="C:nucleus"/>
    <property type="evidence" value="ECO:0007669"/>
    <property type="project" value="UniProtKB-SubCell"/>
</dbReference>
<dbReference type="SMART" id="SM00413">
    <property type="entry name" value="ETS"/>
    <property type="match status" value="1"/>
</dbReference>
<evidence type="ECO:0000256" key="13">
    <source>
        <dbReference type="ARBA" id="ARBA00063414"/>
    </source>
</evidence>
<feature type="region of interest" description="Disordered" evidence="16">
    <location>
        <begin position="1"/>
        <end position="259"/>
    </location>
</feature>
<comment type="similarity">
    <text evidence="2 15">Belongs to the ETS family.</text>
</comment>
<dbReference type="InterPro" id="IPR013761">
    <property type="entry name" value="SAM/pointed_sf"/>
</dbReference>
<dbReference type="PRINTS" id="PR00454">
    <property type="entry name" value="ETSDOMAIN"/>
</dbReference>
<evidence type="ECO:0000256" key="16">
    <source>
        <dbReference type="SAM" id="MobiDB-lite"/>
    </source>
</evidence>
<comment type="subcellular location">
    <subcellularLocation>
        <location evidence="1 15">Nucleus</location>
    </subcellularLocation>
</comment>
<organism evidence="19 20">
    <name type="scientific">Anser brachyrhynchus</name>
    <name type="common">Pink-footed goose</name>
    <dbReference type="NCBI Taxonomy" id="132585"/>
    <lineage>
        <taxon>Eukaryota</taxon>
        <taxon>Metazoa</taxon>
        <taxon>Chordata</taxon>
        <taxon>Craniata</taxon>
        <taxon>Vertebrata</taxon>
        <taxon>Euteleostomi</taxon>
        <taxon>Archelosauria</taxon>
        <taxon>Archosauria</taxon>
        <taxon>Dinosauria</taxon>
        <taxon>Saurischia</taxon>
        <taxon>Theropoda</taxon>
        <taxon>Coelurosauria</taxon>
        <taxon>Aves</taxon>
        <taxon>Neognathae</taxon>
        <taxon>Galloanserae</taxon>
        <taxon>Anseriformes</taxon>
        <taxon>Anatidae</taxon>
        <taxon>Anserinae</taxon>
        <taxon>Anser</taxon>
    </lineage>
</organism>
<keyword evidence="8" id="KW-0805">Transcription regulation</keyword>
<reference evidence="19" key="2">
    <citation type="submission" date="2025-09" db="UniProtKB">
        <authorList>
            <consortium name="Ensembl"/>
        </authorList>
    </citation>
    <scope>IDENTIFICATION</scope>
</reference>
<keyword evidence="9 15" id="KW-0238">DNA-binding</keyword>
<evidence type="ECO:0000256" key="1">
    <source>
        <dbReference type="ARBA" id="ARBA00004123"/>
    </source>
</evidence>
<keyword evidence="20" id="KW-1185">Reference proteome</keyword>
<dbReference type="InterPro" id="IPR036388">
    <property type="entry name" value="WH-like_DNA-bd_sf"/>
</dbReference>
<dbReference type="GO" id="GO:0030154">
    <property type="term" value="P:cell differentiation"/>
    <property type="evidence" value="ECO:0007669"/>
    <property type="project" value="TreeGrafter"/>
</dbReference>
<feature type="compositionally biased region" description="Pro residues" evidence="16">
    <location>
        <begin position="247"/>
        <end position="257"/>
    </location>
</feature>
<evidence type="ECO:0000256" key="3">
    <source>
        <dbReference type="ARBA" id="ARBA00022491"/>
    </source>
</evidence>
<evidence type="ECO:0000256" key="4">
    <source>
        <dbReference type="ARBA" id="ARBA00022499"/>
    </source>
</evidence>
<feature type="domain" description="ETS" evidence="17">
    <location>
        <begin position="470"/>
        <end position="551"/>
    </location>
</feature>
<keyword evidence="10" id="KW-0804">Transcription</keyword>
<dbReference type="FunFam" id="1.10.10.10:FF:000176">
    <property type="entry name" value="transcription factor ETV6 isoform X2"/>
    <property type="match status" value="1"/>
</dbReference>
<evidence type="ECO:0000313" key="20">
    <source>
        <dbReference type="Proteomes" id="UP000694426"/>
    </source>
</evidence>
<dbReference type="Gene3D" id="1.10.150.50">
    <property type="entry name" value="Transcription Factor, Ets-1"/>
    <property type="match status" value="1"/>
</dbReference>
<evidence type="ECO:0000259" key="18">
    <source>
        <dbReference type="PROSITE" id="PS51433"/>
    </source>
</evidence>
<dbReference type="PANTHER" id="PTHR11849">
    <property type="entry name" value="ETS"/>
    <property type="match status" value="1"/>
</dbReference>
<evidence type="ECO:0000256" key="14">
    <source>
        <dbReference type="ARBA" id="ARBA00067754"/>
    </source>
</evidence>
<dbReference type="PANTHER" id="PTHR11849:SF77">
    <property type="entry name" value="TRANSCRIPTION FACTOR ETV7"/>
    <property type="match status" value="1"/>
</dbReference>
<evidence type="ECO:0000256" key="8">
    <source>
        <dbReference type="ARBA" id="ARBA00023015"/>
    </source>
</evidence>
<feature type="compositionally biased region" description="Low complexity" evidence="16">
    <location>
        <begin position="12"/>
        <end position="41"/>
    </location>
</feature>
<evidence type="ECO:0000256" key="11">
    <source>
        <dbReference type="ARBA" id="ARBA00023242"/>
    </source>
</evidence>
<evidence type="ECO:0000256" key="5">
    <source>
        <dbReference type="ARBA" id="ARBA00022553"/>
    </source>
</evidence>
<feature type="compositionally biased region" description="Basic and acidic residues" evidence="16">
    <location>
        <begin position="227"/>
        <end position="240"/>
    </location>
</feature>
<dbReference type="PROSITE" id="PS00346">
    <property type="entry name" value="ETS_DOMAIN_2"/>
    <property type="match status" value="1"/>
</dbReference>
<accession>A0A8B9BL46</accession>
<keyword evidence="5" id="KW-0597">Phosphoprotein</keyword>
<comment type="subunit">
    <text evidence="13">Can form homodimers or heterodimers with TEL2 or FLI1. Interacts with L3MBTL1 and HDAC9.</text>
</comment>
<evidence type="ECO:0000256" key="10">
    <source>
        <dbReference type="ARBA" id="ARBA00023163"/>
    </source>
</evidence>
<feature type="compositionally biased region" description="Pro residues" evidence="16">
    <location>
        <begin position="95"/>
        <end position="106"/>
    </location>
</feature>
<keyword evidence="6" id="KW-0832">Ubl conjugation</keyword>
<keyword evidence="4" id="KW-1017">Isopeptide bond</keyword>
<dbReference type="Pfam" id="PF02198">
    <property type="entry name" value="SAM_PNT"/>
    <property type="match status" value="1"/>
</dbReference>
<dbReference type="SUPFAM" id="SSF46785">
    <property type="entry name" value="Winged helix' DNA-binding domain"/>
    <property type="match status" value="1"/>
</dbReference>
<protein>
    <recommendedName>
        <fullName evidence="14">Transcription factor ETV6</fullName>
    </recommendedName>
</protein>
<dbReference type="Pfam" id="PF00178">
    <property type="entry name" value="Ets"/>
    <property type="match status" value="1"/>
</dbReference>